<evidence type="ECO:0000256" key="2">
    <source>
        <dbReference type="SAM" id="SignalP"/>
    </source>
</evidence>
<keyword evidence="4" id="KW-1185">Reference proteome</keyword>
<dbReference type="AlphaFoldDB" id="A0A1L9NFK3"/>
<keyword evidence="2" id="KW-0732">Signal</keyword>
<organism evidence="3 4">
    <name type="scientific">Aspergillus tubingensis (strain CBS 134.48)</name>
    <dbReference type="NCBI Taxonomy" id="767770"/>
    <lineage>
        <taxon>Eukaryota</taxon>
        <taxon>Fungi</taxon>
        <taxon>Dikarya</taxon>
        <taxon>Ascomycota</taxon>
        <taxon>Pezizomycotina</taxon>
        <taxon>Eurotiomycetes</taxon>
        <taxon>Eurotiomycetidae</taxon>
        <taxon>Eurotiales</taxon>
        <taxon>Aspergillaceae</taxon>
        <taxon>Aspergillus</taxon>
        <taxon>Aspergillus subgen. Circumdati</taxon>
    </lineage>
</organism>
<evidence type="ECO:0000313" key="4">
    <source>
        <dbReference type="Proteomes" id="UP000184304"/>
    </source>
</evidence>
<evidence type="ECO:0000313" key="3">
    <source>
        <dbReference type="EMBL" id="OJI87904.1"/>
    </source>
</evidence>
<name>A0A1L9NFK3_ASPTC</name>
<keyword evidence="1" id="KW-0812">Transmembrane</keyword>
<dbReference type="EMBL" id="KV878181">
    <property type="protein sequence ID" value="OJI87904.1"/>
    <property type="molecule type" value="Genomic_DNA"/>
</dbReference>
<keyword evidence="1" id="KW-1133">Transmembrane helix</keyword>
<protein>
    <recommendedName>
        <fullName evidence="5">Ubiquitin-like protease family profile domain-containing protein</fullName>
    </recommendedName>
</protein>
<keyword evidence="1" id="KW-0472">Membrane</keyword>
<sequence length="146" mass="16631">MGRPDHSDNLWWVSEAFLSLTVLLTPDGVDCIRGNIGGYPRLLLAIFPQRRLGTPRLIPQGGWDHPAQLVKTTWAEKRGQSGDCDCPVFALTRWFKLQDQLIAVGFSPLAAELPRMVRKRGSRSSFWGIRCAVCCVCIHWFWHLER</sequence>
<reference evidence="4" key="1">
    <citation type="journal article" date="2017" name="Genome Biol.">
        <title>Comparative genomics reveals high biological diversity and specific adaptations in the industrially and medically important fungal genus Aspergillus.</title>
        <authorList>
            <person name="de Vries R.P."/>
            <person name="Riley R."/>
            <person name="Wiebenga A."/>
            <person name="Aguilar-Osorio G."/>
            <person name="Amillis S."/>
            <person name="Uchima C.A."/>
            <person name="Anderluh G."/>
            <person name="Asadollahi M."/>
            <person name="Askin M."/>
            <person name="Barry K."/>
            <person name="Battaglia E."/>
            <person name="Bayram O."/>
            <person name="Benocci T."/>
            <person name="Braus-Stromeyer S.A."/>
            <person name="Caldana C."/>
            <person name="Canovas D."/>
            <person name="Cerqueira G.C."/>
            <person name="Chen F."/>
            <person name="Chen W."/>
            <person name="Choi C."/>
            <person name="Clum A."/>
            <person name="Dos Santos R.A."/>
            <person name="Damasio A.R."/>
            <person name="Diallinas G."/>
            <person name="Emri T."/>
            <person name="Fekete E."/>
            <person name="Flipphi M."/>
            <person name="Freyberg S."/>
            <person name="Gallo A."/>
            <person name="Gournas C."/>
            <person name="Habgood R."/>
            <person name="Hainaut M."/>
            <person name="Harispe M.L."/>
            <person name="Henrissat B."/>
            <person name="Hilden K.S."/>
            <person name="Hope R."/>
            <person name="Hossain A."/>
            <person name="Karabika E."/>
            <person name="Karaffa L."/>
            <person name="Karanyi Z."/>
            <person name="Krasevec N."/>
            <person name="Kuo A."/>
            <person name="Kusch H."/>
            <person name="LaButti K."/>
            <person name="Lagendijk E.L."/>
            <person name="Lapidus A."/>
            <person name="Levasseur A."/>
            <person name="Lindquist E."/>
            <person name="Lipzen A."/>
            <person name="Logrieco A.F."/>
            <person name="MacCabe A."/>
            <person name="Maekelae M.R."/>
            <person name="Malavazi I."/>
            <person name="Melin P."/>
            <person name="Meyer V."/>
            <person name="Mielnichuk N."/>
            <person name="Miskei M."/>
            <person name="Molnar A.P."/>
            <person name="Mule G."/>
            <person name="Ngan C.Y."/>
            <person name="Orejas M."/>
            <person name="Orosz E."/>
            <person name="Ouedraogo J.P."/>
            <person name="Overkamp K.M."/>
            <person name="Park H.-S."/>
            <person name="Perrone G."/>
            <person name="Piumi F."/>
            <person name="Punt P.J."/>
            <person name="Ram A.F."/>
            <person name="Ramon A."/>
            <person name="Rauscher S."/>
            <person name="Record E."/>
            <person name="Riano-Pachon D.M."/>
            <person name="Robert V."/>
            <person name="Roehrig J."/>
            <person name="Ruller R."/>
            <person name="Salamov A."/>
            <person name="Salih N.S."/>
            <person name="Samson R.A."/>
            <person name="Sandor E."/>
            <person name="Sanguinetti M."/>
            <person name="Schuetze T."/>
            <person name="Sepcic K."/>
            <person name="Shelest E."/>
            <person name="Sherlock G."/>
            <person name="Sophianopoulou V."/>
            <person name="Squina F.M."/>
            <person name="Sun H."/>
            <person name="Susca A."/>
            <person name="Todd R.B."/>
            <person name="Tsang A."/>
            <person name="Unkles S.E."/>
            <person name="van de Wiele N."/>
            <person name="van Rossen-Uffink D."/>
            <person name="Oliveira J.V."/>
            <person name="Vesth T.C."/>
            <person name="Visser J."/>
            <person name="Yu J.-H."/>
            <person name="Zhou M."/>
            <person name="Andersen M.R."/>
            <person name="Archer D.B."/>
            <person name="Baker S.E."/>
            <person name="Benoit I."/>
            <person name="Brakhage A.A."/>
            <person name="Braus G.H."/>
            <person name="Fischer R."/>
            <person name="Frisvad J.C."/>
            <person name="Goldman G.H."/>
            <person name="Houbraken J."/>
            <person name="Oakley B."/>
            <person name="Pocsi I."/>
            <person name="Scazzocchio C."/>
            <person name="Seiboth B."/>
            <person name="vanKuyk P.A."/>
            <person name="Wortman J."/>
            <person name="Dyer P.S."/>
            <person name="Grigoriev I.V."/>
        </authorList>
    </citation>
    <scope>NUCLEOTIDE SEQUENCE [LARGE SCALE GENOMIC DNA]</scope>
    <source>
        <strain evidence="4">CBS 134.48</strain>
    </source>
</reference>
<feature type="signal peptide" evidence="2">
    <location>
        <begin position="1"/>
        <end position="31"/>
    </location>
</feature>
<evidence type="ECO:0000256" key="1">
    <source>
        <dbReference type="SAM" id="Phobius"/>
    </source>
</evidence>
<accession>A0A1L9NFK3</accession>
<evidence type="ECO:0008006" key="5">
    <source>
        <dbReference type="Google" id="ProtNLM"/>
    </source>
</evidence>
<proteinExistence type="predicted"/>
<feature type="transmembrane region" description="Helical" evidence="1">
    <location>
        <begin position="125"/>
        <end position="142"/>
    </location>
</feature>
<feature type="chain" id="PRO_5012340725" description="Ubiquitin-like protease family profile domain-containing protein" evidence="2">
    <location>
        <begin position="32"/>
        <end position="146"/>
    </location>
</feature>
<gene>
    <name evidence="3" type="ORF">ASPTUDRAFT_425567</name>
</gene>
<dbReference type="Proteomes" id="UP000184304">
    <property type="component" value="Unassembled WGS sequence"/>
</dbReference>
<dbReference type="VEuPathDB" id="FungiDB:ASPTUDRAFT_425567"/>